<reference evidence="1 2" key="1">
    <citation type="submission" date="2021-02" db="EMBL/GenBank/DDBJ databases">
        <title>De Novo genome assembly of isolated myxobacteria.</title>
        <authorList>
            <person name="Stevens D.C."/>
        </authorList>
    </citation>
    <scope>NUCLEOTIDE SEQUENCE [LARGE SCALE GENOMIC DNA]</scope>
    <source>
        <strain evidence="1 2">ATCC 29039</strain>
    </source>
</reference>
<dbReference type="RefSeq" id="WP_207048232.1">
    <property type="nucleotide sequence ID" value="NZ_JAFIMU010000002.1"/>
</dbReference>
<evidence type="ECO:0000313" key="1">
    <source>
        <dbReference type="EMBL" id="MBN8226368.1"/>
    </source>
</evidence>
<dbReference type="Proteomes" id="UP000664052">
    <property type="component" value="Unassembled WGS sequence"/>
</dbReference>
<name>A0ABS3D3Z8_9BACT</name>
<dbReference type="EMBL" id="JAFIMU010000002">
    <property type="protein sequence ID" value="MBN8226368.1"/>
    <property type="molecule type" value="Genomic_DNA"/>
</dbReference>
<gene>
    <name evidence="1" type="ORF">JYK02_02475</name>
</gene>
<organism evidence="1 2">
    <name type="scientific">Corallococcus macrosporus</name>
    <dbReference type="NCBI Taxonomy" id="35"/>
    <lineage>
        <taxon>Bacteria</taxon>
        <taxon>Pseudomonadati</taxon>
        <taxon>Myxococcota</taxon>
        <taxon>Myxococcia</taxon>
        <taxon>Myxococcales</taxon>
        <taxon>Cystobacterineae</taxon>
        <taxon>Myxococcaceae</taxon>
        <taxon>Corallococcus</taxon>
    </lineage>
</organism>
<sequence>MPSRWDHLFDLKPVALVDHLLDEVARLLAKDLASWPPPVQDLDPATLGEFAPLFQEATRRPEPAVYTEALRLAKWDLAREFDAFDDYVRNKRYLEHGLNAGDRVPLLFLTRWLTEQMLGLGEATQGRIKRRLMRDCLERLEARLGDRTGLPQA</sequence>
<evidence type="ECO:0000313" key="2">
    <source>
        <dbReference type="Proteomes" id="UP000664052"/>
    </source>
</evidence>
<proteinExistence type="predicted"/>
<keyword evidence="2" id="KW-1185">Reference proteome</keyword>
<comment type="caution">
    <text evidence="1">The sequence shown here is derived from an EMBL/GenBank/DDBJ whole genome shotgun (WGS) entry which is preliminary data.</text>
</comment>
<accession>A0ABS3D3Z8</accession>
<protein>
    <submittedName>
        <fullName evidence="1">Uncharacterized protein</fullName>
    </submittedName>
</protein>